<sequence>MRLRQSLIGLAMLFPLTAAAHNITMGSTLPAVTVNQAGELMLNGDSLEYAPWRSWQLKDRVFLIQAIAGRTNAKEMNAAMIDAIKAQNYDRMDYQTVTIINKDDAVWGTGRMVQSSAEDSKREYPWSAFVLDNEGKVAKTWDLPDESSTIILIDRYGEVLFVKEGQLSQSEVDRVISLIDENL</sequence>
<evidence type="ECO:0000313" key="2">
    <source>
        <dbReference type="EMBL" id="CAH0534492.1"/>
    </source>
</evidence>
<keyword evidence="1" id="KW-0732">Signal</keyword>
<dbReference type="Pfam" id="PF09695">
    <property type="entry name" value="YtfJ_HI0045"/>
    <property type="match status" value="1"/>
</dbReference>
<feature type="signal peptide" evidence="1">
    <location>
        <begin position="1"/>
        <end position="20"/>
    </location>
</feature>
<keyword evidence="3" id="KW-1185">Reference proteome</keyword>
<dbReference type="Proteomes" id="UP000838672">
    <property type="component" value="Unassembled WGS sequence"/>
</dbReference>
<dbReference type="EMBL" id="CAKLDI010000001">
    <property type="protein sequence ID" value="CAH0534492.1"/>
    <property type="molecule type" value="Genomic_DNA"/>
</dbReference>
<feature type="chain" id="PRO_5045941103" description="YtfJ family protein" evidence="1">
    <location>
        <begin position="21"/>
        <end position="183"/>
    </location>
</feature>
<name>A0ABN8DYP4_9VIBR</name>
<evidence type="ECO:0000256" key="1">
    <source>
        <dbReference type="SAM" id="SignalP"/>
    </source>
</evidence>
<evidence type="ECO:0008006" key="4">
    <source>
        <dbReference type="Google" id="ProtNLM"/>
    </source>
</evidence>
<dbReference type="InterPro" id="IPR006513">
    <property type="entry name" value="YtfJ_HI0045"/>
</dbReference>
<dbReference type="RefSeq" id="WP_237467206.1">
    <property type="nucleotide sequence ID" value="NZ_CAKLDI010000001.1"/>
</dbReference>
<dbReference type="Gene3D" id="3.40.30.10">
    <property type="entry name" value="Glutaredoxin"/>
    <property type="match status" value="1"/>
</dbReference>
<protein>
    <recommendedName>
        <fullName evidence="4">YtfJ family protein</fullName>
    </recommendedName>
</protein>
<accession>A0ABN8DYP4</accession>
<comment type="caution">
    <text evidence="2">The sequence shown here is derived from an EMBL/GenBank/DDBJ whole genome shotgun (WGS) entry which is preliminary data.</text>
</comment>
<gene>
    <name evidence="2" type="primary">ytfJ</name>
    <name evidence="2" type="ORF">VST7929_02425</name>
</gene>
<dbReference type="NCBIfam" id="TIGR01626">
    <property type="entry name" value="ytfJ_HI0045"/>
    <property type="match status" value="1"/>
</dbReference>
<evidence type="ECO:0000313" key="3">
    <source>
        <dbReference type="Proteomes" id="UP000838672"/>
    </source>
</evidence>
<reference evidence="2" key="1">
    <citation type="submission" date="2021-11" db="EMBL/GenBank/DDBJ databases">
        <authorList>
            <person name="Rodrigo-Torres L."/>
            <person name="Arahal R. D."/>
            <person name="Lucena T."/>
        </authorList>
    </citation>
    <scope>NUCLEOTIDE SEQUENCE</scope>
    <source>
        <strain evidence="2">CECT 7929</strain>
    </source>
</reference>
<organism evidence="2 3">
    <name type="scientific">Vibrio stylophorae</name>
    <dbReference type="NCBI Taxonomy" id="659351"/>
    <lineage>
        <taxon>Bacteria</taxon>
        <taxon>Pseudomonadati</taxon>
        <taxon>Pseudomonadota</taxon>
        <taxon>Gammaproteobacteria</taxon>
        <taxon>Vibrionales</taxon>
        <taxon>Vibrionaceae</taxon>
        <taxon>Vibrio</taxon>
    </lineage>
</organism>
<proteinExistence type="predicted"/>